<dbReference type="SMART" id="SM00346">
    <property type="entry name" value="HTH_ICLR"/>
    <property type="match status" value="1"/>
</dbReference>
<keyword evidence="2" id="KW-0238">DNA-binding</keyword>
<dbReference type="PROSITE" id="PS51078">
    <property type="entry name" value="ICLR_ED"/>
    <property type="match status" value="1"/>
</dbReference>
<feature type="domain" description="HTH iclR-type" evidence="4">
    <location>
        <begin position="16"/>
        <end position="82"/>
    </location>
</feature>
<evidence type="ECO:0000256" key="2">
    <source>
        <dbReference type="ARBA" id="ARBA00023125"/>
    </source>
</evidence>
<keyword evidence="7" id="KW-1185">Reference proteome</keyword>
<evidence type="ECO:0000256" key="1">
    <source>
        <dbReference type="ARBA" id="ARBA00023015"/>
    </source>
</evidence>
<dbReference type="InterPro" id="IPR036388">
    <property type="entry name" value="WH-like_DNA-bd_sf"/>
</dbReference>
<organism evidence="6 7">
    <name type="scientific">Amycolatopsis samaneae</name>
    <dbReference type="NCBI Taxonomy" id="664691"/>
    <lineage>
        <taxon>Bacteria</taxon>
        <taxon>Bacillati</taxon>
        <taxon>Actinomycetota</taxon>
        <taxon>Actinomycetes</taxon>
        <taxon>Pseudonocardiales</taxon>
        <taxon>Pseudonocardiaceae</taxon>
        <taxon>Amycolatopsis</taxon>
    </lineage>
</organism>
<dbReference type="PANTHER" id="PTHR30136:SF24">
    <property type="entry name" value="HTH-TYPE TRANSCRIPTIONAL REPRESSOR ALLR"/>
    <property type="match status" value="1"/>
</dbReference>
<dbReference type="Gene3D" id="1.10.10.10">
    <property type="entry name" value="Winged helix-like DNA-binding domain superfamily/Winged helix DNA-binding domain"/>
    <property type="match status" value="1"/>
</dbReference>
<gene>
    <name evidence="6" type="ORF">ACFSYJ_25830</name>
</gene>
<dbReference type="Pfam" id="PF01614">
    <property type="entry name" value="IclR_C"/>
    <property type="match status" value="1"/>
</dbReference>
<accession>A0ABW5GMN9</accession>
<sequence>MTNEDRKTAAESRYWVGSVARAAEVLEALASAEPGTGMSVTEVASRCGLSKSAAFSTLYTLRHYGLVADDGEGMNRRYRLGMGLTRLGWRAQTQISLRDIARPVLAELTRETGYASRLAVDESDQAVVIDQIENRERIQVDLRMGARELPHCTGLGKALLAEMPDRQVLEVLKRVGMPRRTDRTITDPKTLLAHLRDVRTLGYALDDEEDAEGVFCVGSALRNHRGECVGAISITGVNVDVPTWRQQELGRAVRDAAVEISQRLGYVAAS</sequence>
<keyword evidence="3" id="KW-0804">Transcription</keyword>
<protein>
    <submittedName>
        <fullName evidence="6">IclR family transcriptional regulator</fullName>
    </submittedName>
</protein>
<dbReference type="RefSeq" id="WP_345391435.1">
    <property type="nucleotide sequence ID" value="NZ_BAABHG010000004.1"/>
</dbReference>
<keyword evidence="1" id="KW-0805">Transcription regulation</keyword>
<feature type="domain" description="IclR-ED" evidence="5">
    <location>
        <begin position="83"/>
        <end position="266"/>
    </location>
</feature>
<reference evidence="7" key="1">
    <citation type="journal article" date="2019" name="Int. J. Syst. Evol. Microbiol.">
        <title>The Global Catalogue of Microorganisms (GCM) 10K type strain sequencing project: providing services to taxonomists for standard genome sequencing and annotation.</title>
        <authorList>
            <consortium name="The Broad Institute Genomics Platform"/>
            <consortium name="The Broad Institute Genome Sequencing Center for Infectious Disease"/>
            <person name="Wu L."/>
            <person name="Ma J."/>
        </authorList>
    </citation>
    <scope>NUCLEOTIDE SEQUENCE [LARGE SCALE GENOMIC DNA]</scope>
    <source>
        <strain evidence="7">CGMCC 4.7643</strain>
    </source>
</reference>
<dbReference type="SUPFAM" id="SSF55781">
    <property type="entry name" value="GAF domain-like"/>
    <property type="match status" value="1"/>
</dbReference>
<dbReference type="InterPro" id="IPR050707">
    <property type="entry name" value="HTH_MetabolicPath_Reg"/>
</dbReference>
<dbReference type="Gene3D" id="3.30.450.40">
    <property type="match status" value="1"/>
</dbReference>
<dbReference type="PROSITE" id="PS51077">
    <property type="entry name" value="HTH_ICLR"/>
    <property type="match status" value="1"/>
</dbReference>
<proteinExistence type="predicted"/>
<dbReference type="InterPro" id="IPR029016">
    <property type="entry name" value="GAF-like_dom_sf"/>
</dbReference>
<dbReference type="EMBL" id="JBHUKU010000014">
    <property type="protein sequence ID" value="MFD2462053.1"/>
    <property type="molecule type" value="Genomic_DNA"/>
</dbReference>
<evidence type="ECO:0000313" key="7">
    <source>
        <dbReference type="Proteomes" id="UP001597419"/>
    </source>
</evidence>
<evidence type="ECO:0000313" key="6">
    <source>
        <dbReference type="EMBL" id="MFD2462053.1"/>
    </source>
</evidence>
<evidence type="ECO:0000259" key="5">
    <source>
        <dbReference type="PROSITE" id="PS51078"/>
    </source>
</evidence>
<dbReference type="Proteomes" id="UP001597419">
    <property type="component" value="Unassembled WGS sequence"/>
</dbReference>
<dbReference type="InterPro" id="IPR005471">
    <property type="entry name" value="Tscrpt_reg_IclR_N"/>
</dbReference>
<evidence type="ECO:0000256" key="3">
    <source>
        <dbReference type="ARBA" id="ARBA00023163"/>
    </source>
</evidence>
<name>A0ABW5GMN9_9PSEU</name>
<dbReference type="InterPro" id="IPR014757">
    <property type="entry name" value="Tscrpt_reg_IclR_C"/>
</dbReference>
<comment type="caution">
    <text evidence="6">The sequence shown here is derived from an EMBL/GenBank/DDBJ whole genome shotgun (WGS) entry which is preliminary data.</text>
</comment>
<dbReference type="SUPFAM" id="SSF46785">
    <property type="entry name" value="Winged helix' DNA-binding domain"/>
    <property type="match status" value="1"/>
</dbReference>
<dbReference type="Pfam" id="PF09339">
    <property type="entry name" value="HTH_IclR"/>
    <property type="match status" value="1"/>
</dbReference>
<dbReference type="PANTHER" id="PTHR30136">
    <property type="entry name" value="HELIX-TURN-HELIX TRANSCRIPTIONAL REGULATOR, ICLR FAMILY"/>
    <property type="match status" value="1"/>
</dbReference>
<dbReference type="InterPro" id="IPR036390">
    <property type="entry name" value="WH_DNA-bd_sf"/>
</dbReference>
<evidence type="ECO:0000259" key="4">
    <source>
        <dbReference type="PROSITE" id="PS51077"/>
    </source>
</evidence>